<dbReference type="Proteomes" id="UP001153076">
    <property type="component" value="Unassembled WGS sequence"/>
</dbReference>
<dbReference type="CDD" id="cd07245">
    <property type="entry name" value="VOC_like"/>
    <property type="match status" value="1"/>
</dbReference>
<organism evidence="3 4">
    <name type="scientific">Carnegiea gigantea</name>
    <dbReference type="NCBI Taxonomy" id="171969"/>
    <lineage>
        <taxon>Eukaryota</taxon>
        <taxon>Viridiplantae</taxon>
        <taxon>Streptophyta</taxon>
        <taxon>Embryophyta</taxon>
        <taxon>Tracheophyta</taxon>
        <taxon>Spermatophyta</taxon>
        <taxon>Magnoliopsida</taxon>
        <taxon>eudicotyledons</taxon>
        <taxon>Gunneridae</taxon>
        <taxon>Pentapetalae</taxon>
        <taxon>Caryophyllales</taxon>
        <taxon>Cactineae</taxon>
        <taxon>Cactaceae</taxon>
        <taxon>Cactoideae</taxon>
        <taxon>Echinocereeae</taxon>
        <taxon>Carnegiea</taxon>
    </lineage>
</organism>
<reference evidence="3" key="1">
    <citation type="submission" date="2022-04" db="EMBL/GenBank/DDBJ databases">
        <title>Carnegiea gigantea Genome sequencing and assembly v2.</title>
        <authorList>
            <person name="Copetti D."/>
            <person name="Sanderson M.J."/>
            <person name="Burquez A."/>
            <person name="Wojciechowski M.F."/>
        </authorList>
    </citation>
    <scope>NUCLEOTIDE SEQUENCE</scope>
    <source>
        <strain evidence="3">SGP5-SGP5p</strain>
        <tissue evidence="3">Aerial part</tissue>
    </source>
</reference>
<protein>
    <recommendedName>
        <fullName evidence="2">VOC domain-containing protein</fullName>
    </recommendedName>
</protein>
<evidence type="ECO:0000313" key="3">
    <source>
        <dbReference type="EMBL" id="KAJ8443473.1"/>
    </source>
</evidence>
<dbReference type="SUPFAM" id="SSF54593">
    <property type="entry name" value="Glyoxalase/Bleomycin resistance protein/Dihydroxybiphenyl dioxygenase"/>
    <property type="match status" value="1"/>
</dbReference>
<dbReference type="InterPro" id="IPR037523">
    <property type="entry name" value="VOC_core"/>
</dbReference>
<comment type="caution">
    <text evidence="3">The sequence shown here is derived from an EMBL/GenBank/DDBJ whole genome shotgun (WGS) entry which is preliminary data.</text>
</comment>
<proteinExistence type="predicted"/>
<dbReference type="Pfam" id="PF00903">
    <property type="entry name" value="Glyoxalase"/>
    <property type="match status" value="1"/>
</dbReference>
<sequence>MEGKQEIRRTEDENHEVEKSGERKQCDHEHEHEKEQKEQHPLPLMALNHVSRLCRSVKDSMEFYTNVLGFVVIERPHAFDSFDGAWLFNYGIGIHLVQSQDEQRLPSDKQGLGPMDNHISFQCEDMEAMEQKLKDFGVKCMTRTVEDKDNNTSIDQLFFNDPDGFMVEICNCENLKLVPASALGKIRLPSCRARKQS</sequence>
<dbReference type="InterPro" id="IPR029068">
    <property type="entry name" value="Glyas_Bleomycin-R_OHBP_Dase"/>
</dbReference>
<dbReference type="PANTHER" id="PTHR46142:SF8">
    <property type="entry name" value="EXPRESSED PROTEIN"/>
    <property type="match status" value="1"/>
</dbReference>
<feature type="region of interest" description="Disordered" evidence="1">
    <location>
        <begin position="1"/>
        <end position="39"/>
    </location>
</feature>
<evidence type="ECO:0000259" key="2">
    <source>
        <dbReference type="PROSITE" id="PS51819"/>
    </source>
</evidence>
<dbReference type="PANTHER" id="PTHR46142">
    <property type="match status" value="1"/>
</dbReference>
<dbReference type="AlphaFoldDB" id="A0A9Q1QI63"/>
<gene>
    <name evidence="3" type="ORF">Cgig2_016956</name>
</gene>
<feature type="domain" description="VOC" evidence="2">
    <location>
        <begin position="46"/>
        <end position="172"/>
    </location>
</feature>
<dbReference type="OrthoDB" id="16820at2759"/>
<name>A0A9Q1QI63_9CARY</name>
<evidence type="ECO:0000313" key="4">
    <source>
        <dbReference type="Proteomes" id="UP001153076"/>
    </source>
</evidence>
<dbReference type="PROSITE" id="PS51819">
    <property type="entry name" value="VOC"/>
    <property type="match status" value="1"/>
</dbReference>
<accession>A0A9Q1QI63</accession>
<dbReference type="InterPro" id="IPR004360">
    <property type="entry name" value="Glyas_Fos-R_dOase_dom"/>
</dbReference>
<keyword evidence="4" id="KW-1185">Reference proteome</keyword>
<dbReference type="EMBL" id="JAKOGI010000117">
    <property type="protein sequence ID" value="KAJ8443473.1"/>
    <property type="molecule type" value="Genomic_DNA"/>
</dbReference>
<dbReference type="Gene3D" id="3.10.180.10">
    <property type="entry name" value="2,3-Dihydroxybiphenyl 1,2-Dioxygenase, domain 1"/>
    <property type="match status" value="1"/>
</dbReference>
<evidence type="ECO:0000256" key="1">
    <source>
        <dbReference type="SAM" id="MobiDB-lite"/>
    </source>
</evidence>